<dbReference type="CDD" id="cd20070">
    <property type="entry name" value="5TM_YidC_Alb3"/>
    <property type="match status" value="1"/>
</dbReference>
<evidence type="ECO:0000256" key="10">
    <source>
        <dbReference type="SAM" id="MobiDB-lite"/>
    </source>
</evidence>
<dbReference type="Pfam" id="PF02096">
    <property type="entry name" value="60KD_IMP"/>
    <property type="match status" value="1"/>
</dbReference>
<dbReference type="InterPro" id="IPR028055">
    <property type="entry name" value="YidC/Oxa/ALB_C"/>
</dbReference>
<evidence type="ECO:0000256" key="7">
    <source>
        <dbReference type="ARBA" id="ARBA00023136"/>
    </source>
</evidence>
<dbReference type="InterPro" id="IPR047196">
    <property type="entry name" value="YidC_ALB_C"/>
</dbReference>
<feature type="domain" description="Membrane insertase YidC/Oxa/ALB C-terminal" evidence="12">
    <location>
        <begin position="41"/>
        <end position="345"/>
    </location>
</feature>
<dbReference type="PANTHER" id="PTHR12428:SF65">
    <property type="entry name" value="CYTOCHROME C OXIDASE ASSEMBLY PROTEIN COX18, MITOCHONDRIAL"/>
    <property type="match status" value="1"/>
</dbReference>
<keyword evidence="8" id="KW-0143">Chaperone</keyword>
<evidence type="ECO:0000256" key="4">
    <source>
        <dbReference type="ARBA" id="ARBA00022692"/>
    </source>
</evidence>
<dbReference type="GO" id="GO:0005886">
    <property type="term" value="C:plasma membrane"/>
    <property type="evidence" value="ECO:0007669"/>
    <property type="project" value="UniProtKB-SubCell"/>
</dbReference>
<organism evidence="13 14">
    <name type="scientific">Parablautia intestinalis</name>
    <dbReference type="NCBI Taxonomy" id="2320100"/>
    <lineage>
        <taxon>Bacteria</taxon>
        <taxon>Bacillati</taxon>
        <taxon>Bacillota</taxon>
        <taxon>Clostridia</taxon>
        <taxon>Lachnospirales</taxon>
        <taxon>Lachnospiraceae</taxon>
        <taxon>Parablautia</taxon>
    </lineage>
</organism>
<dbReference type="GO" id="GO:0032977">
    <property type="term" value="F:membrane insertase activity"/>
    <property type="evidence" value="ECO:0007669"/>
    <property type="project" value="InterPro"/>
</dbReference>
<keyword evidence="7 11" id="KW-0472">Membrane</keyword>
<dbReference type="InterPro" id="IPR001708">
    <property type="entry name" value="YidC/ALB3/OXA1/COX18"/>
</dbReference>
<evidence type="ECO:0000256" key="2">
    <source>
        <dbReference type="ARBA" id="ARBA00022448"/>
    </source>
</evidence>
<sequence length="447" mass="49931">MTGVILTQYDGMIIGPIARILGYLMEGIFSFLNLIGIPNVGLSIILFTIVIYLLMMPLTIKQQKFSKLSAKMNPELQAIQAKYKNKKDNDSMMAMNAETQAVYAKYGVSPSGSCVQLIIQMPILFALYRVIYSMPAYVTKIGETFRVLSEKIISLDKAEFLQSSELTSVVSAVRMYGSNLEKNLSNGVIDVLNKLSTSDLNVISDHYNLSQLTYDGQLILSNEGTRGLIDTYNNFLGINIGNSPSYMISEAWNSPDGIKWFLIIAALIIPILSAVTQWINTKLMPQADTSNQSDQQNSMAQSMKMMNTMMPLMSAFFCFTLPAGMGLYWIAGSVVRSIQQVVINRHIDKMDIDELIKKNEDKRVKKLEKAGIDPKSLNKNATLSTKNVNPYRNSSSMSSKAKVNTMTQEEKDEAMKKSTEYYNKNVKPGSLAAKANMVKQYNEKNNK</sequence>
<evidence type="ECO:0000256" key="9">
    <source>
        <dbReference type="RuleBase" id="RU003945"/>
    </source>
</evidence>
<feature type="region of interest" description="Disordered" evidence="10">
    <location>
        <begin position="375"/>
        <end position="420"/>
    </location>
</feature>
<feature type="compositionally biased region" description="Polar residues" evidence="10">
    <location>
        <begin position="377"/>
        <end position="407"/>
    </location>
</feature>
<dbReference type="GO" id="GO:0051205">
    <property type="term" value="P:protein insertion into membrane"/>
    <property type="evidence" value="ECO:0007669"/>
    <property type="project" value="TreeGrafter"/>
</dbReference>
<dbReference type="RefSeq" id="WP_120468572.1">
    <property type="nucleotide sequence ID" value="NZ_RAYQ01000006.1"/>
</dbReference>
<dbReference type="AlphaFoldDB" id="A0A3A9AK99"/>
<evidence type="ECO:0000256" key="8">
    <source>
        <dbReference type="ARBA" id="ARBA00023186"/>
    </source>
</evidence>
<comment type="similarity">
    <text evidence="9">Belongs to the OXA1/ALB3/YidC family.</text>
</comment>
<evidence type="ECO:0000256" key="1">
    <source>
        <dbReference type="ARBA" id="ARBA00004651"/>
    </source>
</evidence>
<evidence type="ECO:0000256" key="11">
    <source>
        <dbReference type="SAM" id="Phobius"/>
    </source>
</evidence>
<dbReference type="Proteomes" id="UP000280696">
    <property type="component" value="Unassembled WGS sequence"/>
</dbReference>
<evidence type="ECO:0000313" key="14">
    <source>
        <dbReference type="Proteomes" id="UP000280696"/>
    </source>
</evidence>
<gene>
    <name evidence="13" type="primary">yidC</name>
    <name evidence="13" type="ORF">D7V94_07995</name>
</gene>
<proteinExistence type="inferred from homology"/>
<dbReference type="OrthoDB" id="9780552at2"/>
<comment type="caution">
    <text evidence="13">The sequence shown here is derived from an EMBL/GenBank/DDBJ whole genome shotgun (WGS) entry which is preliminary data.</text>
</comment>
<dbReference type="EMBL" id="RAYQ01000006">
    <property type="protein sequence ID" value="RKI92010.1"/>
    <property type="molecule type" value="Genomic_DNA"/>
</dbReference>
<dbReference type="PANTHER" id="PTHR12428">
    <property type="entry name" value="OXA1"/>
    <property type="match status" value="1"/>
</dbReference>
<comment type="subcellular location">
    <subcellularLocation>
        <location evidence="1">Cell membrane</location>
        <topology evidence="1">Multi-pass membrane protein</topology>
    </subcellularLocation>
    <subcellularLocation>
        <location evidence="9">Membrane</location>
        <topology evidence="9">Multi-pass membrane protein</topology>
    </subcellularLocation>
</comment>
<keyword evidence="3" id="KW-1003">Cell membrane</keyword>
<feature type="transmembrane region" description="Helical" evidence="11">
    <location>
        <begin position="31"/>
        <end position="55"/>
    </location>
</feature>
<feature type="transmembrane region" description="Helical" evidence="11">
    <location>
        <begin position="309"/>
        <end position="330"/>
    </location>
</feature>
<evidence type="ECO:0000256" key="3">
    <source>
        <dbReference type="ARBA" id="ARBA00022475"/>
    </source>
</evidence>
<protein>
    <submittedName>
        <fullName evidence="13">Membrane protein insertase YidC</fullName>
    </submittedName>
</protein>
<keyword evidence="14" id="KW-1185">Reference proteome</keyword>
<evidence type="ECO:0000313" key="13">
    <source>
        <dbReference type="EMBL" id="RKI92010.1"/>
    </source>
</evidence>
<evidence type="ECO:0000256" key="5">
    <source>
        <dbReference type="ARBA" id="ARBA00022927"/>
    </source>
</evidence>
<keyword evidence="4 9" id="KW-0812">Transmembrane</keyword>
<keyword evidence="2" id="KW-0813">Transport</keyword>
<name>A0A3A9AK99_9FIRM</name>
<dbReference type="NCBIfam" id="TIGR03592">
    <property type="entry name" value="yidC_oxa1_cterm"/>
    <property type="match status" value="1"/>
</dbReference>
<keyword evidence="5" id="KW-0653">Protein transport</keyword>
<evidence type="ECO:0000259" key="12">
    <source>
        <dbReference type="Pfam" id="PF02096"/>
    </source>
</evidence>
<evidence type="ECO:0000256" key="6">
    <source>
        <dbReference type="ARBA" id="ARBA00022989"/>
    </source>
</evidence>
<keyword evidence="6 11" id="KW-1133">Transmembrane helix</keyword>
<accession>A0A3A9AK99</accession>
<reference evidence="13 14" key="1">
    <citation type="submission" date="2018-09" db="EMBL/GenBank/DDBJ databases">
        <title>Murine metabolic-syndrome-specific gut microbial biobank.</title>
        <authorList>
            <person name="Liu C."/>
        </authorList>
    </citation>
    <scope>NUCLEOTIDE SEQUENCE [LARGE SCALE GENOMIC DNA]</scope>
    <source>
        <strain evidence="13 14">0.1xD8-82</strain>
    </source>
</reference>
<dbReference type="GO" id="GO:0015031">
    <property type="term" value="P:protein transport"/>
    <property type="evidence" value="ECO:0007669"/>
    <property type="project" value="UniProtKB-KW"/>
</dbReference>
<feature type="transmembrane region" description="Helical" evidence="11">
    <location>
        <begin position="260"/>
        <end position="279"/>
    </location>
</feature>